<evidence type="ECO:0000256" key="1">
    <source>
        <dbReference type="SAM" id="Phobius"/>
    </source>
</evidence>
<feature type="transmembrane region" description="Helical" evidence="1">
    <location>
        <begin position="120"/>
        <end position="138"/>
    </location>
</feature>
<accession>A0A517N7K2</accession>
<evidence type="ECO:0000313" key="2">
    <source>
        <dbReference type="EMBL" id="QDT03090.1"/>
    </source>
</evidence>
<proteinExistence type="predicted"/>
<reference evidence="2 3" key="1">
    <citation type="submission" date="2019-02" db="EMBL/GenBank/DDBJ databases">
        <title>Deep-cultivation of Planctomycetes and their phenomic and genomic characterization uncovers novel biology.</title>
        <authorList>
            <person name="Wiegand S."/>
            <person name="Jogler M."/>
            <person name="Boedeker C."/>
            <person name="Pinto D."/>
            <person name="Vollmers J."/>
            <person name="Rivas-Marin E."/>
            <person name="Kohn T."/>
            <person name="Peeters S.H."/>
            <person name="Heuer A."/>
            <person name="Rast P."/>
            <person name="Oberbeckmann S."/>
            <person name="Bunk B."/>
            <person name="Jeske O."/>
            <person name="Meyerdierks A."/>
            <person name="Storesund J.E."/>
            <person name="Kallscheuer N."/>
            <person name="Luecker S."/>
            <person name="Lage O.M."/>
            <person name="Pohl T."/>
            <person name="Merkel B.J."/>
            <person name="Hornburger P."/>
            <person name="Mueller R.-W."/>
            <person name="Bruemmer F."/>
            <person name="Labrenz M."/>
            <person name="Spormann A.M."/>
            <person name="Op den Camp H."/>
            <person name="Overmann J."/>
            <person name="Amann R."/>
            <person name="Jetten M.S.M."/>
            <person name="Mascher T."/>
            <person name="Medema M.H."/>
            <person name="Devos D.P."/>
            <person name="Kaster A.-K."/>
            <person name="Ovreas L."/>
            <person name="Rohde M."/>
            <person name="Galperin M.Y."/>
            <person name="Jogler C."/>
        </authorList>
    </citation>
    <scope>NUCLEOTIDE SEQUENCE [LARGE SCALE GENOMIC DNA]</scope>
    <source>
        <strain evidence="2 3">K22_7</strain>
    </source>
</reference>
<protein>
    <submittedName>
        <fullName evidence="2">Uncharacterized protein</fullName>
    </submittedName>
</protein>
<dbReference type="Proteomes" id="UP000318538">
    <property type="component" value="Chromosome"/>
</dbReference>
<sequence>MDSCVVQLWGLHSHGCVFFSLASDERACNFNSVTMPPIKNRSVRLARFALVTRILFGLFLVGTGIMTMGFGINGYPVGDPLGDVGPFMLALEEVGYLTLGVGLLKAVAGDLMFCRRTTPLAILMTLSYAFNMLLYVIFFAHQYFVIGLLGFGACALLIYCQFDWYRPFFAGPTTVSIPGSREGEDAV</sequence>
<dbReference type="EMBL" id="CP036525">
    <property type="protein sequence ID" value="QDT03090.1"/>
    <property type="molecule type" value="Genomic_DNA"/>
</dbReference>
<feature type="transmembrane region" description="Helical" evidence="1">
    <location>
        <begin position="144"/>
        <end position="162"/>
    </location>
</feature>
<organism evidence="2 3">
    <name type="scientific">Rubripirellula lacrimiformis</name>
    <dbReference type="NCBI Taxonomy" id="1930273"/>
    <lineage>
        <taxon>Bacteria</taxon>
        <taxon>Pseudomonadati</taxon>
        <taxon>Planctomycetota</taxon>
        <taxon>Planctomycetia</taxon>
        <taxon>Pirellulales</taxon>
        <taxon>Pirellulaceae</taxon>
        <taxon>Rubripirellula</taxon>
    </lineage>
</organism>
<evidence type="ECO:0000313" key="3">
    <source>
        <dbReference type="Proteomes" id="UP000318538"/>
    </source>
</evidence>
<name>A0A517N7K2_9BACT</name>
<feature type="transmembrane region" description="Helical" evidence="1">
    <location>
        <begin position="84"/>
        <end position="108"/>
    </location>
</feature>
<keyword evidence="1" id="KW-0812">Transmembrane</keyword>
<keyword evidence="3" id="KW-1185">Reference proteome</keyword>
<feature type="transmembrane region" description="Helical" evidence="1">
    <location>
        <begin position="48"/>
        <end position="72"/>
    </location>
</feature>
<dbReference type="AlphaFoldDB" id="A0A517N7K2"/>
<dbReference type="KEGG" id="rlc:K227x_14700"/>
<gene>
    <name evidence="2" type="ORF">K227x_14700</name>
</gene>
<keyword evidence="1" id="KW-1133">Transmembrane helix</keyword>
<keyword evidence="1" id="KW-0472">Membrane</keyword>